<dbReference type="InterPro" id="IPR020846">
    <property type="entry name" value="MFS_dom"/>
</dbReference>
<evidence type="ECO:0000256" key="3">
    <source>
        <dbReference type="ARBA" id="ARBA00022692"/>
    </source>
</evidence>
<keyword evidence="2" id="KW-1003">Cell membrane</keyword>
<dbReference type="Gene3D" id="1.20.1250.20">
    <property type="entry name" value="MFS general substrate transporter like domains"/>
    <property type="match status" value="1"/>
</dbReference>
<sequence>MSSFKKNAYKYSTIVAMGGFVFGLDAALISGAFKFITAEFNLNEWQVGALGFGPGIGVLVALPLAAWASNKYGRKATLKVIAALYLISALGSAFAPSFVTLFAARFLVV</sequence>
<dbReference type="SUPFAM" id="SSF103473">
    <property type="entry name" value="MFS general substrate transporter"/>
    <property type="match status" value="1"/>
</dbReference>
<keyword evidence="5 6" id="KW-0472">Membrane</keyword>
<comment type="subcellular location">
    <subcellularLocation>
        <location evidence="1">Cell membrane</location>
        <topology evidence="1">Multi-pass membrane protein</topology>
    </subcellularLocation>
</comment>
<gene>
    <name evidence="8" type="ORF">JCM19300_1920</name>
</gene>
<evidence type="ECO:0000259" key="7">
    <source>
        <dbReference type="PROSITE" id="PS50850"/>
    </source>
</evidence>
<reference evidence="8 9" key="1">
    <citation type="journal article" date="2014" name="Genome Announc.">
        <title>Draft Genome Sequences of Marine Flavobacterium Algibacter lectus Strains SS8 and NR4.</title>
        <authorList>
            <person name="Takatani N."/>
            <person name="Nakanishi M."/>
            <person name="Meirelles P."/>
            <person name="Mino S."/>
            <person name="Suda W."/>
            <person name="Oshima K."/>
            <person name="Hattori M."/>
            <person name="Ohkuma M."/>
            <person name="Hosokawa M."/>
            <person name="Miyashita K."/>
            <person name="Thompson F.L."/>
            <person name="Niwa A."/>
            <person name="Sawabe T."/>
            <person name="Sawabe T."/>
        </authorList>
    </citation>
    <scope>NUCLEOTIDE SEQUENCE [LARGE SCALE GENOMIC DNA]</scope>
    <source>
        <strain evidence="8 9">JCM 19300</strain>
    </source>
</reference>
<dbReference type="GO" id="GO:0022857">
    <property type="term" value="F:transmembrane transporter activity"/>
    <property type="evidence" value="ECO:0007669"/>
    <property type="project" value="InterPro"/>
</dbReference>
<name>A0A090VFR2_9FLAO</name>
<dbReference type="EMBL" id="BBNQ01000012">
    <property type="protein sequence ID" value="GAL63571.1"/>
    <property type="molecule type" value="Genomic_DNA"/>
</dbReference>
<evidence type="ECO:0000256" key="2">
    <source>
        <dbReference type="ARBA" id="ARBA00022475"/>
    </source>
</evidence>
<dbReference type="Pfam" id="PF07690">
    <property type="entry name" value="MFS_1"/>
    <property type="match status" value="1"/>
</dbReference>
<accession>A0A090VFR2</accession>
<keyword evidence="3 6" id="KW-0812">Transmembrane</keyword>
<dbReference type="InterPro" id="IPR050189">
    <property type="entry name" value="MFS_Efflux_Transporters"/>
</dbReference>
<dbReference type="InterPro" id="IPR036259">
    <property type="entry name" value="MFS_trans_sf"/>
</dbReference>
<feature type="transmembrane region" description="Helical" evidence="6">
    <location>
        <begin position="45"/>
        <end position="68"/>
    </location>
</feature>
<comment type="caution">
    <text evidence="8">The sequence shown here is derived from an EMBL/GenBank/DDBJ whole genome shotgun (WGS) entry which is preliminary data.</text>
</comment>
<dbReference type="PANTHER" id="PTHR43124:SF3">
    <property type="entry name" value="CHLORAMPHENICOL EFFLUX PUMP RV0191"/>
    <property type="match status" value="1"/>
</dbReference>
<feature type="transmembrane region" description="Helical" evidence="6">
    <location>
        <begin position="12"/>
        <end position="33"/>
    </location>
</feature>
<evidence type="ECO:0000313" key="8">
    <source>
        <dbReference type="EMBL" id="GAL63571.1"/>
    </source>
</evidence>
<evidence type="ECO:0000256" key="5">
    <source>
        <dbReference type="ARBA" id="ARBA00023136"/>
    </source>
</evidence>
<dbReference type="AlphaFoldDB" id="A0A090VFR2"/>
<evidence type="ECO:0000313" key="9">
    <source>
        <dbReference type="Proteomes" id="UP000029644"/>
    </source>
</evidence>
<feature type="transmembrane region" description="Helical" evidence="6">
    <location>
        <begin position="80"/>
        <end position="108"/>
    </location>
</feature>
<dbReference type="GO" id="GO:0005886">
    <property type="term" value="C:plasma membrane"/>
    <property type="evidence" value="ECO:0007669"/>
    <property type="project" value="UniProtKB-SubCell"/>
</dbReference>
<evidence type="ECO:0000256" key="6">
    <source>
        <dbReference type="SAM" id="Phobius"/>
    </source>
</evidence>
<dbReference type="InterPro" id="IPR011701">
    <property type="entry name" value="MFS"/>
</dbReference>
<evidence type="ECO:0000256" key="1">
    <source>
        <dbReference type="ARBA" id="ARBA00004651"/>
    </source>
</evidence>
<dbReference type="Proteomes" id="UP000029644">
    <property type="component" value="Unassembled WGS sequence"/>
</dbReference>
<feature type="domain" description="Major facilitator superfamily (MFS) profile" evidence="7">
    <location>
        <begin position="11"/>
        <end position="109"/>
    </location>
</feature>
<evidence type="ECO:0000256" key="4">
    <source>
        <dbReference type="ARBA" id="ARBA00022989"/>
    </source>
</evidence>
<dbReference type="PROSITE" id="PS50850">
    <property type="entry name" value="MFS"/>
    <property type="match status" value="1"/>
</dbReference>
<protein>
    <submittedName>
        <fullName evidence="8">D-xylose proton-symporter XylE</fullName>
    </submittedName>
</protein>
<proteinExistence type="predicted"/>
<organism evidence="8 9">
    <name type="scientific">Algibacter lectus</name>
    <dbReference type="NCBI Taxonomy" id="221126"/>
    <lineage>
        <taxon>Bacteria</taxon>
        <taxon>Pseudomonadati</taxon>
        <taxon>Bacteroidota</taxon>
        <taxon>Flavobacteriia</taxon>
        <taxon>Flavobacteriales</taxon>
        <taxon>Flavobacteriaceae</taxon>
        <taxon>Algibacter</taxon>
    </lineage>
</organism>
<dbReference type="PANTHER" id="PTHR43124">
    <property type="entry name" value="PURINE EFFLUX PUMP PBUE"/>
    <property type="match status" value="1"/>
</dbReference>
<keyword evidence="4 6" id="KW-1133">Transmembrane helix</keyword>